<dbReference type="Gene3D" id="3.40.50.1220">
    <property type="entry name" value="TPP-binding domain"/>
    <property type="match status" value="1"/>
</dbReference>
<dbReference type="Pfam" id="PF02146">
    <property type="entry name" value="SIR2"/>
    <property type="match status" value="1"/>
</dbReference>
<evidence type="ECO:0000256" key="3">
    <source>
        <dbReference type="ARBA" id="ARBA00022723"/>
    </source>
</evidence>
<evidence type="ECO:0000313" key="9">
    <source>
        <dbReference type="Proteomes" id="UP001153069"/>
    </source>
</evidence>
<dbReference type="PANTHER" id="PTHR11085">
    <property type="entry name" value="NAD-DEPENDENT PROTEIN DEACYLASE SIRTUIN-5, MITOCHONDRIAL-RELATED"/>
    <property type="match status" value="1"/>
</dbReference>
<dbReference type="InterPro" id="IPR026590">
    <property type="entry name" value="Ssirtuin_cat_dom"/>
</dbReference>
<dbReference type="InterPro" id="IPR026591">
    <property type="entry name" value="Sirtuin_cat_small_dom_sf"/>
</dbReference>
<comment type="cofactor">
    <cofactor evidence="1">
        <name>Zn(2+)</name>
        <dbReference type="ChEBI" id="CHEBI:29105"/>
    </cofactor>
</comment>
<feature type="binding site" evidence="6">
    <location>
        <position position="196"/>
    </location>
    <ligand>
        <name>Zn(2+)</name>
        <dbReference type="ChEBI" id="CHEBI:29105"/>
    </ligand>
</feature>
<dbReference type="InterPro" id="IPR003000">
    <property type="entry name" value="Sirtuin"/>
</dbReference>
<evidence type="ECO:0000256" key="6">
    <source>
        <dbReference type="PROSITE-ProRule" id="PRU00236"/>
    </source>
</evidence>
<comment type="caution">
    <text evidence="8">The sequence shown here is derived from an EMBL/GenBank/DDBJ whole genome shotgun (WGS) entry which is preliminary data.</text>
</comment>
<dbReference type="SUPFAM" id="SSF52467">
    <property type="entry name" value="DHS-like NAD/FAD-binding domain"/>
    <property type="match status" value="1"/>
</dbReference>
<dbReference type="GO" id="GO:0070403">
    <property type="term" value="F:NAD+ binding"/>
    <property type="evidence" value="ECO:0007669"/>
    <property type="project" value="InterPro"/>
</dbReference>
<dbReference type="Gene3D" id="3.30.1600.10">
    <property type="entry name" value="SIR2/SIRT2 'Small Domain"/>
    <property type="match status" value="1"/>
</dbReference>
<dbReference type="GO" id="GO:0046872">
    <property type="term" value="F:metal ion binding"/>
    <property type="evidence" value="ECO:0007669"/>
    <property type="project" value="UniProtKB-KW"/>
</dbReference>
<feature type="active site" description="Proton acceptor" evidence="6">
    <location>
        <position position="163"/>
    </location>
</feature>
<keyword evidence="9" id="KW-1185">Reference proteome</keyword>
<gene>
    <name evidence="8" type="ORF">SEMRO_1953_G307570.1</name>
</gene>
<dbReference type="GO" id="GO:0017136">
    <property type="term" value="F:histone deacetylase activity, NAD-dependent"/>
    <property type="evidence" value="ECO:0007669"/>
    <property type="project" value="TreeGrafter"/>
</dbReference>
<protein>
    <submittedName>
        <fullName evidence="8">NAD-dependent protein deacetylase</fullName>
    </submittedName>
</protein>
<evidence type="ECO:0000256" key="4">
    <source>
        <dbReference type="ARBA" id="ARBA00022833"/>
    </source>
</evidence>
<evidence type="ECO:0000313" key="8">
    <source>
        <dbReference type="EMBL" id="CAB9527182.1"/>
    </source>
</evidence>
<dbReference type="GO" id="GO:0005634">
    <property type="term" value="C:nucleus"/>
    <property type="evidence" value="ECO:0007669"/>
    <property type="project" value="TreeGrafter"/>
</dbReference>
<keyword evidence="5" id="KW-0520">NAD</keyword>
<feature type="binding site" evidence="6">
    <location>
        <position position="174"/>
    </location>
    <ligand>
        <name>Zn(2+)</name>
        <dbReference type="ChEBI" id="CHEBI:29105"/>
    </ligand>
</feature>
<dbReference type="InterPro" id="IPR050134">
    <property type="entry name" value="NAD-dep_sirtuin_deacylases"/>
</dbReference>
<feature type="domain" description="Deacetylase sirtuin-type" evidence="7">
    <location>
        <begin position="33"/>
        <end position="288"/>
    </location>
</feature>
<evidence type="ECO:0000256" key="2">
    <source>
        <dbReference type="ARBA" id="ARBA00022679"/>
    </source>
</evidence>
<sequence>MSSGEIEKKAEDALADEVAKLSLGESSTPVKEIEGAPVALKALAHWILNDCEKVVVLSGAGVSVAAGIPDFRSPGTGLYDNLQKYNLPYPEAVFDVDFYRKNPKPFCSLAKEIWPGMIHSPTLTHCFMSMLASKGKLLRVYTQNIDGLEVLAELPPDKIVECHGHFRTAACIDCAKSADIDSVVQSITKEGKAPTCDKCKGYVKPDIVFFGEGLPNRFHKLLRPDLQQADLLIILGTSLQVAPVSMIPDLVNRNICKRVLLNRELVGNLDILGKTNKQNKSTARYSTR</sequence>
<dbReference type="Proteomes" id="UP001153069">
    <property type="component" value="Unassembled WGS sequence"/>
</dbReference>
<dbReference type="PANTHER" id="PTHR11085:SF6">
    <property type="entry name" value="NAD-DEPENDENT PROTEIN DEACETYLASE SIRTUIN-2"/>
    <property type="match status" value="1"/>
</dbReference>
<dbReference type="EMBL" id="CAICTM010001951">
    <property type="protein sequence ID" value="CAB9527182.1"/>
    <property type="molecule type" value="Genomic_DNA"/>
</dbReference>
<dbReference type="AlphaFoldDB" id="A0A9N8ES84"/>
<dbReference type="PROSITE" id="PS50305">
    <property type="entry name" value="SIRTUIN"/>
    <property type="match status" value="1"/>
</dbReference>
<keyword evidence="2" id="KW-0808">Transferase</keyword>
<accession>A0A9N8ES84</accession>
<reference evidence="8" key="1">
    <citation type="submission" date="2020-06" db="EMBL/GenBank/DDBJ databases">
        <authorList>
            <consortium name="Plant Systems Biology data submission"/>
        </authorList>
    </citation>
    <scope>NUCLEOTIDE SEQUENCE</scope>
    <source>
        <strain evidence="8">D6</strain>
    </source>
</reference>
<keyword evidence="4 6" id="KW-0862">Zinc</keyword>
<organism evidence="8 9">
    <name type="scientific">Seminavis robusta</name>
    <dbReference type="NCBI Taxonomy" id="568900"/>
    <lineage>
        <taxon>Eukaryota</taxon>
        <taxon>Sar</taxon>
        <taxon>Stramenopiles</taxon>
        <taxon>Ochrophyta</taxon>
        <taxon>Bacillariophyta</taxon>
        <taxon>Bacillariophyceae</taxon>
        <taxon>Bacillariophycidae</taxon>
        <taxon>Naviculales</taxon>
        <taxon>Naviculaceae</taxon>
        <taxon>Seminavis</taxon>
    </lineage>
</organism>
<dbReference type="OrthoDB" id="420264at2759"/>
<evidence type="ECO:0000256" key="5">
    <source>
        <dbReference type="ARBA" id="ARBA00023027"/>
    </source>
</evidence>
<feature type="binding site" evidence="6">
    <location>
        <position position="171"/>
    </location>
    <ligand>
        <name>Zn(2+)</name>
        <dbReference type="ChEBI" id="CHEBI:29105"/>
    </ligand>
</feature>
<name>A0A9N8ES84_9STRA</name>
<keyword evidence="3 6" id="KW-0479">Metal-binding</keyword>
<evidence type="ECO:0000256" key="1">
    <source>
        <dbReference type="ARBA" id="ARBA00001947"/>
    </source>
</evidence>
<dbReference type="InterPro" id="IPR029035">
    <property type="entry name" value="DHS-like_NAD/FAD-binding_dom"/>
</dbReference>
<evidence type="ECO:0000259" key="7">
    <source>
        <dbReference type="PROSITE" id="PS50305"/>
    </source>
</evidence>
<proteinExistence type="predicted"/>
<feature type="binding site" evidence="6">
    <location>
        <position position="199"/>
    </location>
    <ligand>
        <name>Zn(2+)</name>
        <dbReference type="ChEBI" id="CHEBI:29105"/>
    </ligand>
</feature>